<reference evidence="2 3" key="1">
    <citation type="submission" date="2018-11" db="EMBL/GenBank/DDBJ databases">
        <title>Clostridium sp. nov., a member of the family Erysipelotrichaceae isolated from pig faeces.</title>
        <authorList>
            <person name="Chang Y.-H."/>
        </authorList>
    </citation>
    <scope>NUCLEOTIDE SEQUENCE [LARGE SCALE GENOMIC DNA]</scope>
    <source>
        <strain evidence="2 3">YH-panp20</strain>
    </source>
</reference>
<keyword evidence="1" id="KW-0812">Transmembrane</keyword>
<keyword evidence="1" id="KW-0472">Membrane</keyword>
<feature type="transmembrane region" description="Helical" evidence="1">
    <location>
        <begin position="143"/>
        <end position="161"/>
    </location>
</feature>
<feature type="transmembrane region" description="Helical" evidence="1">
    <location>
        <begin position="173"/>
        <end position="193"/>
    </location>
</feature>
<keyword evidence="1" id="KW-1133">Transmembrane helix</keyword>
<keyword evidence="3" id="KW-1185">Reference proteome</keyword>
<dbReference type="EMBL" id="RJQC01000001">
    <property type="protein sequence ID" value="RNM31091.1"/>
    <property type="molecule type" value="Genomic_DNA"/>
</dbReference>
<feature type="transmembrane region" description="Helical" evidence="1">
    <location>
        <begin position="31"/>
        <end position="50"/>
    </location>
</feature>
<name>A0A3N0I235_9FIRM</name>
<feature type="transmembrane region" description="Helical" evidence="1">
    <location>
        <begin position="118"/>
        <end position="137"/>
    </location>
</feature>
<organism evidence="2 3">
    <name type="scientific">Absicoccus porci</name>
    <dbReference type="NCBI Taxonomy" id="2486576"/>
    <lineage>
        <taxon>Bacteria</taxon>
        <taxon>Bacillati</taxon>
        <taxon>Bacillota</taxon>
        <taxon>Erysipelotrichia</taxon>
        <taxon>Erysipelotrichales</taxon>
        <taxon>Erysipelotrichaceae</taxon>
        <taxon>Absicoccus</taxon>
    </lineage>
</organism>
<accession>A0A3N0I235</accession>
<feature type="transmembrane region" description="Helical" evidence="1">
    <location>
        <begin position="86"/>
        <end position="106"/>
    </location>
</feature>
<dbReference type="RefSeq" id="WP_128519271.1">
    <property type="nucleotide sequence ID" value="NZ_JALFCT010000005.1"/>
</dbReference>
<evidence type="ECO:0000313" key="3">
    <source>
        <dbReference type="Proteomes" id="UP000276568"/>
    </source>
</evidence>
<evidence type="ECO:0000313" key="2">
    <source>
        <dbReference type="EMBL" id="RNM31091.1"/>
    </source>
</evidence>
<feature type="transmembrane region" description="Helical" evidence="1">
    <location>
        <begin position="57"/>
        <end position="74"/>
    </location>
</feature>
<sequence>MKKKVKTIICIAYLVVMFSLIVHLLEQPFDIFHRFAWVLIGFYVCDLIDVTYKENRLIQALAITFGFYSLYQAWLNLYTMLTIPSFLSMIFTICLLARLLLCFVPWKQWKKTKYRGYTLLRNLPLFGMGVVLELLFIESGNMNSYGLWLMEIFIPLLFVFFELEDLQLKRPTIWMVGSWISHLGLALMFLQMIGQI</sequence>
<dbReference type="Proteomes" id="UP000276568">
    <property type="component" value="Unassembled WGS sequence"/>
</dbReference>
<comment type="caution">
    <text evidence="2">The sequence shown here is derived from an EMBL/GenBank/DDBJ whole genome shotgun (WGS) entry which is preliminary data.</text>
</comment>
<gene>
    <name evidence="2" type="ORF">EDX97_00515</name>
</gene>
<proteinExistence type="predicted"/>
<protein>
    <submittedName>
        <fullName evidence="2">Uncharacterized protein</fullName>
    </submittedName>
</protein>
<evidence type="ECO:0000256" key="1">
    <source>
        <dbReference type="SAM" id="Phobius"/>
    </source>
</evidence>
<dbReference type="AlphaFoldDB" id="A0A3N0I235"/>
<feature type="transmembrane region" description="Helical" evidence="1">
    <location>
        <begin position="7"/>
        <end position="25"/>
    </location>
</feature>